<reference evidence="1" key="1">
    <citation type="submission" date="2022-10" db="EMBL/GenBank/DDBJ databases">
        <title>Culturing micro-colonial fungi from biological soil crusts in the Mojave desert and describing Neophaeococcomyces mojavensis, and introducing the new genera and species Taxawa tesnikishii.</title>
        <authorList>
            <person name="Kurbessoian T."/>
            <person name="Stajich J.E."/>
        </authorList>
    </citation>
    <scope>NUCLEOTIDE SEQUENCE</scope>
    <source>
        <strain evidence="1">JES_115</strain>
    </source>
</reference>
<sequence length="401" mass="44816">MPVVTRSQNARIAAFPDPRREQGNGDDEPQRPLPTENVYTRESAFDAAGTPAEDPYIPPIYTIDLSRPPAERYIELAEDFKPQLLGLTGLFTEVLESFGLGSHIKAIMTLARLFLWRLHSNEQTEELRGICKVTGIDMYLLVAFNTLLDLFMGCTSGGVRVKDGNSSKMLHFRTLDWGMDALRKVVVELEFVDRPHGEVIARSITYAGFVGVLTAVSYIFASPQTHKKPDLGSILQNLPSTSSTASYVIASDGTTTTVFEKDRITAKTMCSSSFIVATNHDTLLEEPLASGERQQLTETRPSYQPEVTGIEDLIAESIDRKACVTAEWQRAVARYQRRHPGTSEADVCVAQKEVVEWLEEYPITNECTHFATVMDPKLGEFAWVRRYEDSAYTDEEEASQD</sequence>
<gene>
    <name evidence="1" type="ORF">H2199_001103</name>
</gene>
<accession>A0ACC2ZL73</accession>
<comment type="caution">
    <text evidence="1">The sequence shown here is derived from an EMBL/GenBank/DDBJ whole genome shotgun (WGS) entry which is preliminary data.</text>
</comment>
<dbReference type="EMBL" id="JAPDRP010000003">
    <property type="protein sequence ID" value="KAJ9648250.1"/>
    <property type="molecule type" value="Genomic_DNA"/>
</dbReference>
<dbReference type="Proteomes" id="UP001172680">
    <property type="component" value="Unassembled WGS sequence"/>
</dbReference>
<evidence type="ECO:0000313" key="2">
    <source>
        <dbReference type="Proteomes" id="UP001172680"/>
    </source>
</evidence>
<protein>
    <submittedName>
        <fullName evidence="1">Uncharacterized protein</fullName>
    </submittedName>
</protein>
<evidence type="ECO:0000313" key="1">
    <source>
        <dbReference type="EMBL" id="KAJ9648250.1"/>
    </source>
</evidence>
<organism evidence="1 2">
    <name type="scientific">Coniosporium tulheliwenetii</name>
    <dbReference type="NCBI Taxonomy" id="3383036"/>
    <lineage>
        <taxon>Eukaryota</taxon>
        <taxon>Fungi</taxon>
        <taxon>Dikarya</taxon>
        <taxon>Ascomycota</taxon>
        <taxon>Pezizomycotina</taxon>
        <taxon>Dothideomycetes</taxon>
        <taxon>Dothideomycetes incertae sedis</taxon>
        <taxon>Coniosporium</taxon>
    </lineage>
</organism>
<name>A0ACC2ZL73_9PEZI</name>
<proteinExistence type="predicted"/>
<keyword evidence="2" id="KW-1185">Reference proteome</keyword>